<name>A0ABD0SCQ3_LOXSC</name>
<keyword evidence="5" id="KW-0812">Transmembrane</keyword>
<comment type="similarity">
    <text evidence="2">Belongs to the DIPK family.</text>
</comment>
<evidence type="ECO:0000259" key="6">
    <source>
        <dbReference type="Pfam" id="PF12260"/>
    </source>
</evidence>
<protein>
    <recommendedName>
        <fullName evidence="6">FAM69 protein-kinase domain-containing protein</fullName>
    </recommendedName>
</protein>
<keyword evidence="3" id="KW-0964">Secreted</keyword>
<dbReference type="PANTHER" id="PTHR32073">
    <property type="entry name" value="GH11358P"/>
    <property type="match status" value="1"/>
</dbReference>
<evidence type="ECO:0000313" key="7">
    <source>
        <dbReference type="EMBL" id="KAL0811840.1"/>
    </source>
</evidence>
<dbReference type="GO" id="GO:0005576">
    <property type="term" value="C:extracellular region"/>
    <property type="evidence" value="ECO:0007669"/>
    <property type="project" value="UniProtKB-SubCell"/>
</dbReference>
<keyword evidence="5" id="KW-0472">Membrane</keyword>
<keyword evidence="5" id="KW-1133">Transmembrane helix</keyword>
<comment type="subcellular location">
    <subcellularLocation>
        <location evidence="1">Secreted</location>
    </subcellularLocation>
</comment>
<comment type="caution">
    <text evidence="7">The sequence shown here is derived from an EMBL/GenBank/DDBJ whole genome shotgun (WGS) entry which is preliminary data.</text>
</comment>
<feature type="domain" description="FAM69 protein-kinase" evidence="6">
    <location>
        <begin position="198"/>
        <end position="386"/>
    </location>
</feature>
<gene>
    <name evidence="7" type="ORF">ABMA28_009267</name>
</gene>
<evidence type="ECO:0000256" key="4">
    <source>
        <dbReference type="ARBA" id="ARBA00022729"/>
    </source>
</evidence>
<evidence type="ECO:0000256" key="1">
    <source>
        <dbReference type="ARBA" id="ARBA00004613"/>
    </source>
</evidence>
<feature type="transmembrane region" description="Helical" evidence="5">
    <location>
        <begin position="21"/>
        <end position="41"/>
    </location>
</feature>
<reference evidence="7 8" key="1">
    <citation type="submission" date="2024-06" db="EMBL/GenBank/DDBJ databases">
        <title>A chromosome-level genome assembly of beet webworm, Loxostege sticticalis.</title>
        <authorList>
            <person name="Zhang Y."/>
        </authorList>
    </citation>
    <scope>NUCLEOTIDE SEQUENCE [LARGE SCALE GENOMIC DNA]</scope>
    <source>
        <strain evidence="7">AQ028</strain>
        <tissue evidence="7">Male pupae</tissue>
    </source>
</reference>
<evidence type="ECO:0000256" key="2">
    <source>
        <dbReference type="ARBA" id="ARBA00006338"/>
    </source>
</evidence>
<dbReference type="InterPro" id="IPR020519">
    <property type="entry name" value="DIPK2A/B"/>
</dbReference>
<keyword evidence="4" id="KW-0732">Signal</keyword>
<dbReference type="Proteomes" id="UP001549921">
    <property type="component" value="Unassembled WGS sequence"/>
</dbReference>
<evidence type="ECO:0000256" key="3">
    <source>
        <dbReference type="ARBA" id="ARBA00022525"/>
    </source>
</evidence>
<evidence type="ECO:0000256" key="5">
    <source>
        <dbReference type="SAM" id="Phobius"/>
    </source>
</evidence>
<dbReference type="Pfam" id="PF12260">
    <property type="entry name" value="PIP49_C"/>
    <property type="match status" value="1"/>
</dbReference>
<organism evidence="7 8">
    <name type="scientific">Loxostege sticticalis</name>
    <name type="common">Beet webworm moth</name>
    <dbReference type="NCBI Taxonomy" id="481309"/>
    <lineage>
        <taxon>Eukaryota</taxon>
        <taxon>Metazoa</taxon>
        <taxon>Ecdysozoa</taxon>
        <taxon>Arthropoda</taxon>
        <taxon>Hexapoda</taxon>
        <taxon>Insecta</taxon>
        <taxon>Pterygota</taxon>
        <taxon>Neoptera</taxon>
        <taxon>Endopterygota</taxon>
        <taxon>Lepidoptera</taxon>
        <taxon>Glossata</taxon>
        <taxon>Ditrysia</taxon>
        <taxon>Pyraloidea</taxon>
        <taxon>Crambidae</taxon>
        <taxon>Pyraustinae</taxon>
        <taxon>Loxostege</taxon>
    </lineage>
</organism>
<dbReference type="InterPro" id="IPR022049">
    <property type="entry name" value="FAM69_kinase_dom"/>
</dbReference>
<dbReference type="PANTHER" id="PTHR32073:SF7">
    <property type="entry name" value="GH11358P"/>
    <property type="match status" value="1"/>
</dbReference>
<proteinExistence type="inferred from homology"/>
<accession>A0ABD0SCQ3</accession>
<evidence type="ECO:0000313" key="8">
    <source>
        <dbReference type="Proteomes" id="UP001549921"/>
    </source>
</evidence>
<dbReference type="AlphaFoldDB" id="A0ABD0SCQ3"/>
<dbReference type="EMBL" id="JBEDNZ010000023">
    <property type="protein sequence ID" value="KAL0811840.1"/>
    <property type="molecule type" value="Genomic_DNA"/>
</dbReference>
<sequence>MPSKADKVYHTMLMRRRFCKRIFLMAVAFGLSFYVSVLLFGDLKSPRVMNLTDLDRCPACFGVTVCPELYSNQILMESSHHWHSMFNAKNIYYGYTKSNRRVVLKKLAHDWELKELDSKLCKIWNLKRNCKPIHLLNVSDIDEKMISLIQYNITWPESEPRKGLVLCPYTYSFYDFIQPVLNNQKSNNNNYKSDMLNVWTMLSINPEPIILQVIPKSKGWRVPAYGGVCGRLEIVAFEGEPLSSLLHVEYYRKLKYARAILEAAMDFTFKHDRFRFYFMDWSLDNIVANERDEITFVDLEDVIVLDKHISPKKDLPDWYQRYIRKITGPGFTFSIENMCKHHLSDHNIWAACYVLAGNESPLMYPIPEEVNASRPHFDRLLNECLKSDDRFRTVSKLQHVLTEMLLDENIVGFGVIR</sequence>